<evidence type="ECO:0000256" key="7">
    <source>
        <dbReference type="ARBA" id="ARBA00022679"/>
    </source>
</evidence>
<dbReference type="EC" id="2.3.2.27" evidence="5"/>
<comment type="subcellular location">
    <subcellularLocation>
        <location evidence="2">Nucleus</location>
    </subcellularLocation>
</comment>
<dbReference type="GO" id="GO:0008270">
    <property type="term" value="F:zinc ion binding"/>
    <property type="evidence" value="ECO:0007669"/>
    <property type="project" value="UniProtKB-KW"/>
</dbReference>
<comment type="catalytic activity">
    <reaction evidence="1">
        <text>S-ubiquitinyl-[E2 ubiquitin-conjugating enzyme]-L-cysteine + [acceptor protein]-L-lysine = [E2 ubiquitin-conjugating enzyme]-L-cysteine + N(6)-ubiquitinyl-[acceptor protein]-L-lysine.</text>
        <dbReference type="EC" id="2.3.2.27"/>
    </reaction>
</comment>
<dbReference type="GO" id="GO:0003697">
    <property type="term" value="F:single-stranded DNA binding"/>
    <property type="evidence" value="ECO:0007669"/>
    <property type="project" value="InterPro"/>
</dbReference>
<dbReference type="GeneID" id="63737453"/>
<evidence type="ECO:0000256" key="4">
    <source>
        <dbReference type="ARBA" id="ARBA00009506"/>
    </source>
</evidence>
<evidence type="ECO:0000256" key="3">
    <source>
        <dbReference type="ARBA" id="ARBA00004906"/>
    </source>
</evidence>
<feature type="compositionally biased region" description="Polar residues" evidence="20">
    <location>
        <begin position="351"/>
        <end position="362"/>
    </location>
</feature>
<evidence type="ECO:0000256" key="17">
    <source>
        <dbReference type="ARBA" id="ARBA00074353"/>
    </source>
</evidence>
<dbReference type="InterPro" id="IPR039577">
    <property type="entry name" value="Rad18"/>
</dbReference>
<feature type="domain" description="RING-type" evidence="21">
    <location>
        <begin position="27"/>
        <end position="65"/>
    </location>
</feature>
<comment type="caution">
    <text evidence="23">The sequence shown here is derived from an EMBL/GenBank/DDBJ whole genome shotgun (WGS) entry which is preliminary data.</text>
</comment>
<evidence type="ECO:0000259" key="22">
    <source>
        <dbReference type="PROSITE" id="PS50800"/>
    </source>
</evidence>
<dbReference type="Gene3D" id="3.30.40.10">
    <property type="entry name" value="Zinc/RING finger domain, C3HC4 (zinc finger)"/>
    <property type="match status" value="1"/>
</dbReference>
<keyword evidence="14" id="KW-0234">DNA repair</keyword>
<feature type="compositionally biased region" description="Basic and acidic residues" evidence="20">
    <location>
        <begin position="363"/>
        <end position="375"/>
    </location>
</feature>
<feature type="region of interest" description="Disordered" evidence="20">
    <location>
        <begin position="327"/>
        <end position="423"/>
    </location>
</feature>
<keyword evidence="8" id="KW-0479">Metal-binding</keyword>
<evidence type="ECO:0000256" key="19">
    <source>
        <dbReference type="PROSITE-ProRule" id="PRU00175"/>
    </source>
</evidence>
<dbReference type="GO" id="GO:0006513">
    <property type="term" value="P:protein monoubiquitination"/>
    <property type="evidence" value="ECO:0007669"/>
    <property type="project" value="InterPro"/>
</dbReference>
<proteinExistence type="inferred from homology"/>
<keyword evidence="15" id="KW-0539">Nucleus</keyword>
<evidence type="ECO:0000259" key="21">
    <source>
        <dbReference type="PROSITE" id="PS50089"/>
    </source>
</evidence>
<evidence type="ECO:0000256" key="13">
    <source>
        <dbReference type="ARBA" id="ARBA00023125"/>
    </source>
</evidence>
<feature type="compositionally biased region" description="Polar residues" evidence="20">
    <location>
        <begin position="335"/>
        <end position="344"/>
    </location>
</feature>
<feature type="region of interest" description="Disordered" evidence="20">
    <location>
        <begin position="139"/>
        <end position="189"/>
    </location>
</feature>
<dbReference type="FunFam" id="3.30.40.10:FF:000172">
    <property type="entry name" value="E3 ubiquitin-protein ligase RAD18"/>
    <property type="match status" value="1"/>
</dbReference>
<dbReference type="PROSITE" id="PS50089">
    <property type="entry name" value="ZF_RING_2"/>
    <property type="match status" value="1"/>
</dbReference>
<evidence type="ECO:0000256" key="18">
    <source>
        <dbReference type="ARBA" id="ARBA00082369"/>
    </source>
</evidence>
<evidence type="ECO:0000313" key="23">
    <source>
        <dbReference type="EMBL" id="KHN99300.1"/>
    </source>
</evidence>
<dbReference type="PROSITE" id="PS00518">
    <property type="entry name" value="ZF_RING_1"/>
    <property type="match status" value="1"/>
</dbReference>
<evidence type="ECO:0000256" key="15">
    <source>
        <dbReference type="ARBA" id="ARBA00023242"/>
    </source>
</evidence>
<dbReference type="GO" id="GO:0061630">
    <property type="term" value="F:ubiquitin protein ligase activity"/>
    <property type="evidence" value="ECO:0007669"/>
    <property type="project" value="UniProtKB-EC"/>
</dbReference>
<accession>A0A0B2X271</accession>
<evidence type="ECO:0000256" key="12">
    <source>
        <dbReference type="ARBA" id="ARBA00022833"/>
    </source>
</evidence>
<keyword evidence="10 19" id="KW-0863">Zinc-finger</keyword>
<keyword evidence="9" id="KW-0227">DNA damage</keyword>
<evidence type="ECO:0000256" key="2">
    <source>
        <dbReference type="ARBA" id="ARBA00004123"/>
    </source>
</evidence>
<evidence type="ECO:0000256" key="9">
    <source>
        <dbReference type="ARBA" id="ARBA00022763"/>
    </source>
</evidence>
<dbReference type="SMART" id="SM00513">
    <property type="entry name" value="SAP"/>
    <property type="match status" value="1"/>
</dbReference>
<organism evidence="23 24">
    <name type="scientific">Metarhizium album (strain ARSEF 1941)</name>
    <dbReference type="NCBI Taxonomy" id="1081103"/>
    <lineage>
        <taxon>Eukaryota</taxon>
        <taxon>Fungi</taxon>
        <taxon>Dikarya</taxon>
        <taxon>Ascomycota</taxon>
        <taxon>Pezizomycotina</taxon>
        <taxon>Sordariomycetes</taxon>
        <taxon>Hypocreomycetidae</taxon>
        <taxon>Hypocreales</taxon>
        <taxon>Clavicipitaceae</taxon>
        <taxon>Metarhizium</taxon>
    </lineage>
</organism>
<name>A0A0B2X271_METAS</name>
<dbReference type="GO" id="GO:0006281">
    <property type="term" value="P:DNA repair"/>
    <property type="evidence" value="ECO:0007669"/>
    <property type="project" value="UniProtKB-KW"/>
</dbReference>
<dbReference type="AlphaFoldDB" id="A0A0B2X271"/>
<dbReference type="SMART" id="SM00184">
    <property type="entry name" value="RING"/>
    <property type="match status" value="1"/>
</dbReference>
<evidence type="ECO:0000256" key="11">
    <source>
        <dbReference type="ARBA" id="ARBA00022786"/>
    </source>
</evidence>
<dbReference type="Proteomes" id="UP000030816">
    <property type="component" value="Unassembled WGS sequence"/>
</dbReference>
<evidence type="ECO:0000256" key="16">
    <source>
        <dbReference type="ARBA" id="ARBA00031783"/>
    </source>
</evidence>
<dbReference type="InterPro" id="IPR001841">
    <property type="entry name" value="Znf_RING"/>
</dbReference>
<feature type="domain" description="SAP" evidence="22">
    <location>
        <begin position="216"/>
        <end position="250"/>
    </location>
</feature>
<evidence type="ECO:0000256" key="14">
    <source>
        <dbReference type="ARBA" id="ARBA00023204"/>
    </source>
</evidence>
<keyword evidence="13" id="KW-0238">DNA-binding</keyword>
<dbReference type="InterPro" id="IPR017907">
    <property type="entry name" value="Znf_RING_CS"/>
</dbReference>
<dbReference type="STRING" id="1081103.A0A0B2X271"/>
<dbReference type="InterPro" id="IPR013083">
    <property type="entry name" value="Znf_RING/FYVE/PHD"/>
</dbReference>
<dbReference type="GO" id="GO:0005634">
    <property type="term" value="C:nucleus"/>
    <property type="evidence" value="ECO:0007669"/>
    <property type="project" value="UniProtKB-SubCell"/>
</dbReference>
<evidence type="ECO:0000256" key="1">
    <source>
        <dbReference type="ARBA" id="ARBA00000900"/>
    </source>
</evidence>
<dbReference type="PANTHER" id="PTHR14134">
    <property type="entry name" value="E3 UBIQUITIN-PROTEIN LIGASE RAD18"/>
    <property type="match status" value="1"/>
</dbReference>
<feature type="compositionally biased region" description="Polar residues" evidence="20">
    <location>
        <begin position="411"/>
        <end position="423"/>
    </location>
</feature>
<dbReference type="GO" id="GO:0006301">
    <property type="term" value="P:DNA damage tolerance"/>
    <property type="evidence" value="ECO:0007669"/>
    <property type="project" value="InterPro"/>
</dbReference>
<dbReference type="HOGENOM" id="CLU_028491_2_0_1"/>
<protein>
    <recommendedName>
        <fullName evidence="6">Postreplication repair E3 ubiquitin-protein ligase RAD18</fullName>
        <ecNumber evidence="5">2.3.2.27</ecNumber>
    </recommendedName>
    <alternativeName>
        <fullName evidence="17">Postreplication repair E3 ubiquitin-protein ligase rad18</fullName>
    </alternativeName>
    <alternativeName>
        <fullName evidence="16 18">RING-type E3 ubiquitin transferase RAD18</fullName>
    </alternativeName>
</protein>
<keyword evidence="24" id="KW-1185">Reference proteome</keyword>
<keyword evidence="11" id="KW-0833">Ubl conjugation pathway</keyword>
<dbReference type="InterPro" id="IPR003034">
    <property type="entry name" value="SAP_dom"/>
</dbReference>
<keyword evidence="12" id="KW-0862">Zinc</keyword>
<evidence type="ECO:0000256" key="5">
    <source>
        <dbReference type="ARBA" id="ARBA00012483"/>
    </source>
</evidence>
<dbReference type="PANTHER" id="PTHR14134:SF2">
    <property type="entry name" value="E3 UBIQUITIN-PROTEIN LIGASE RAD18"/>
    <property type="match status" value="1"/>
</dbReference>
<dbReference type="OrthoDB" id="9049620at2759"/>
<sequence>MDDVPDSTDWLGTALAGLAAVEAAMRCQVCKDFYKTPMITTCSHTFCSICIRRALSNDSKCPLCRAPEQELKLRSNWSMEESVEAFTKARPSALAVARSQLNISISYKRKNEGDDMVAAPVSPEPKRIRTSARLNHLRSEAANQTSRARKQAGDTIPVSDDDEGSNSEVDDDFEHNPEDGPVPKSRTSELLPAGGALQAQQSRLQKSLERLPALNYSMLKEQTLRKKLAELGISNQGPRLSLERRHKEWITIWNANCDSAIPRKRSQLLQDLDIWEKTQGYRTTVAAKTSLAIKDKNFDGVAWAAKHDVSFKSLIANARRSRLEAKGAIKDTNDGTEQSTSSCYSMDFHGSTENCQESTKMTTELRRSSTHHDVSSEALEASLGKGGRSHASSTSEAMESANADMLESGPAASNSSETETGGQ</sequence>
<dbReference type="PROSITE" id="PS50800">
    <property type="entry name" value="SAP"/>
    <property type="match status" value="1"/>
</dbReference>
<dbReference type="SUPFAM" id="SSF57850">
    <property type="entry name" value="RING/U-box"/>
    <property type="match status" value="1"/>
</dbReference>
<dbReference type="RefSeq" id="XP_040680366.1">
    <property type="nucleotide sequence ID" value="XM_040821797.1"/>
</dbReference>
<evidence type="ECO:0000256" key="10">
    <source>
        <dbReference type="ARBA" id="ARBA00022771"/>
    </source>
</evidence>
<evidence type="ECO:0000313" key="24">
    <source>
        <dbReference type="Proteomes" id="UP000030816"/>
    </source>
</evidence>
<comment type="pathway">
    <text evidence="3">Protein modification; protein ubiquitination.</text>
</comment>
<evidence type="ECO:0000256" key="6">
    <source>
        <dbReference type="ARBA" id="ARBA00015551"/>
    </source>
</evidence>
<gene>
    <name evidence="23" type="ORF">MAM_02998</name>
</gene>
<dbReference type="EMBL" id="AZHE01000005">
    <property type="protein sequence ID" value="KHN99300.1"/>
    <property type="molecule type" value="Genomic_DNA"/>
</dbReference>
<evidence type="ECO:0000256" key="8">
    <source>
        <dbReference type="ARBA" id="ARBA00022723"/>
    </source>
</evidence>
<keyword evidence="7" id="KW-0808">Transferase</keyword>
<evidence type="ECO:0000256" key="20">
    <source>
        <dbReference type="SAM" id="MobiDB-lite"/>
    </source>
</evidence>
<dbReference type="GO" id="GO:0097505">
    <property type="term" value="C:Rad6-Rad18 complex"/>
    <property type="evidence" value="ECO:0007669"/>
    <property type="project" value="TreeGrafter"/>
</dbReference>
<dbReference type="Pfam" id="PF13923">
    <property type="entry name" value="zf-C3HC4_2"/>
    <property type="match status" value="1"/>
</dbReference>
<feature type="compositionally biased region" description="Acidic residues" evidence="20">
    <location>
        <begin position="159"/>
        <end position="173"/>
    </location>
</feature>
<reference evidence="23 24" key="1">
    <citation type="journal article" date="2014" name="Proc. Natl. Acad. Sci. U.S.A.">
        <title>Trajectory and genomic determinants of fungal-pathogen speciation and host adaptation.</title>
        <authorList>
            <person name="Hu X."/>
            <person name="Xiao G."/>
            <person name="Zheng P."/>
            <person name="Shang Y."/>
            <person name="Su Y."/>
            <person name="Zhang X."/>
            <person name="Liu X."/>
            <person name="Zhan S."/>
            <person name="St Leger R.J."/>
            <person name="Wang C."/>
        </authorList>
    </citation>
    <scope>NUCLEOTIDE SEQUENCE [LARGE SCALE GENOMIC DNA]</scope>
    <source>
        <strain evidence="23 24">ARSEF 1941</strain>
    </source>
</reference>
<comment type="similarity">
    <text evidence="4">Belongs to the RAD18 family.</text>
</comment>